<reference evidence="4" key="1">
    <citation type="journal article" date="2019" name="Int. J. Syst. Evol. Microbiol.">
        <title>The Global Catalogue of Microorganisms (GCM) 10K type strain sequencing project: providing services to taxonomists for standard genome sequencing and annotation.</title>
        <authorList>
            <consortium name="The Broad Institute Genomics Platform"/>
            <consortium name="The Broad Institute Genome Sequencing Center for Infectious Disease"/>
            <person name="Wu L."/>
            <person name="Ma J."/>
        </authorList>
    </citation>
    <scope>NUCLEOTIDE SEQUENCE [LARGE SCALE GENOMIC DNA]</scope>
    <source>
        <strain evidence="4">CCUG 54520</strain>
    </source>
</reference>
<sequence length="142" mass="16040">MPLSQDERQQFLAQPHIAALAVSAPGRGPLTVPIWYQYAPGTEAWVLTGPESQKIRRIREAGRFSLMVQREEPTVRYVSVEGPVTRIVEVTDEMNREMAARYLPADKVDPYLKATESYGGQVAVFMRPEHWLSADLGDIRDL</sequence>
<keyword evidence="1" id="KW-0560">Oxidoreductase</keyword>
<dbReference type="Gene3D" id="2.30.110.10">
    <property type="entry name" value="Electron Transport, Fmn-binding Protein, Chain A"/>
    <property type="match status" value="1"/>
</dbReference>
<dbReference type="InterPro" id="IPR012349">
    <property type="entry name" value="Split_barrel_FMN-bd"/>
</dbReference>
<evidence type="ECO:0000313" key="4">
    <source>
        <dbReference type="Proteomes" id="UP001595914"/>
    </source>
</evidence>
<protein>
    <submittedName>
        <fullName evidence="3">Pyridoxamine 5'-phosphate oxidase family protein</fullName>
    </submittedName>
</protein>
<dbReference type="Proteomes" id="UP001595914">
    <property type="component" value="Unassembled WGS sequence"/>
</dbReference>
<organism evidence="3 4">
    <name type="scientific">Rhodococcus kronopolitis</name>
    <dbReference type="NCBI Taxonomy" id="1460226"/>
    <lineage>
        <taxon>Bacteria</taxon>
        <taxon>Bacillati</taxon>
        <taxon>Actinomycetota</taxon>
        <taxon>Actinomycetes</taxon>
        <taxon>Mycobacteriales</taxon>
        <taxon>Nocardiaceae</taxon>
        <taxon>Rhodococcus</taxon>
    </lineage>
</organism>
<comment type="caution">
    <text evidence="3">The sequence shown here is derived from an EMBL/GenBank/DDBJ whole genome shotgun (WGS) entry which is preliminary data.</text>
</comment>
<gene>
    <name evidence="3" type="ORF">ACFO6S_12065</name>
</gene>
<dbReference type="InterPro" id="IPR011576">
    <property type="entry name" value="Pyridox_Oxase_N"/>
</dbReference>
<dbReference type="PANTHER" id="PTHR35176:SF6">
    <property type="entry name" value="HEME OXYGENASE HI_0854-RELATED"/>
    <property type="match status" value="1"/>
</dbReference>
<dbReference type="RefSeq" id="WP_378417221.1">
    <property type="nucleotide sequence ID" value="NZ_JBHSFO010000005.1"/>
</dbReference>
<proteinExistence type="predicted"/>
<keyword evidence="4" id="KW-1185">Reference proteome</keyword>
<evidence type="ECO:0000256" key="1">
    <source>
        <dbReference type="ARBA" id="ARBA00023002"/>
    </source>
</evidence>
<dbReference type="Pfam" id="PF01243">
    <property type="entry name" value="PNPOx_N"/>
    <property type="match status" value="1"/>
</dbReference>
<accession>A0ABV9FQT9</accession>
<dbReference type="PANTHER" id="PTHR35176">
    <property type="entry name" value="HEME OXYGENASE HI_0854-RELATED"/>
    <property type="match status" value="1"/>
</dbReference>
<dbReference type="EMBL" id="JBHSFO010000005">
    <property type="protein sequence ID" value="MFC4604421.1"/>
    <property type="molecule type" value="Genomic_DNA"/>
</dbReference>
<dbReference type="InterPro" id="IPR052019">
    <property type="entry name" value="F420H2_bilvrd_red/Heme_oxyg"/>
</dbReference>
<name>A0ABV9FQT9_9NOCA</name>
<dbReference type="SUPFAM" id="SSF50475">
    <property type="entry name" value="FMN-binding split barrel"/>
    <property type="match status" value="1"/>
</dbReference>
<evidence type="ECO:0000313" key="3">
    <source>
        <dbReference type="EMBL" id="MFC4604421.1"/>
    </source>
</evidence>
<evidence type="ECO:0000259" key="2">
    <source>
        <dbReference type="Pfam" id="PF01243"/>
    </source>
</evidence>
<feature type="domain" description="Pyridoxamine 5'-phosphate oxidase N-terminal" evidence="2">
    <location>
        <begin position="5"/>
        <end position="106"/>
    </location>
</feature>